<dbReference type="SUPFAM" id="SSF51679">
    <property type="entry name" value="Bacterial luciferase-like"/>
    <property type="match status" value="1"/>
</dbReference>
<evidence type="ECO:0000313" key="2">
    <source>
        <dbReference type="EMBL" id="GAA1955189.1"/>
    </source>
</evidence>
<sequence length="261" mass="27408">MPNTTPGTTGELLAGWARRADEGPFSTLAVLDRLVYDALDPFLSLASAASVTSRIGLATMIAIGPLRSPAVLAQQARSLHTLSGGRFTLGLGVGAREDDYEAANADVRTRGARLSEQLAHLRVHGEGGVELLVGGGSGAAYARMARYAHGYAHGGGPPRAFASAAARARAAWHDLERPGAPKLWGQGYFALGDPDRGSAYLRDYYAFTGPFAENIAAANLTSARAVKDFVRGYEAEGCDELVLLPTVADPAEVERLAEVLS</sequence>
<dbReference type="InterPro" id="IPR051260">
    <property type="entry name" value="Diverse_substr_monoxygenases"/>
</dbReference>
<evidence type="ECO:0000259" key="1">
    <source>
        <dbReference type="Pfam" id="PF00296"/>
    </source>
</evidence>
<name>A0ABN2QP63_9PSEU</name>
<keyword evidence="3" id="KW-1185">Reference proteome</keyword>
<dbReference type="Gene3D" id="3.20.20.30">
    <property type="entry name" value="Luciferase-like domain"/>
    <property type="match status" value="2"/>
</dbReference>
<accession>A0ABN2QP63</accession>
<reference evidence="2 3" key="1">
    <citation type="journal article" date="2019" name="Int. J. Syst. Evol. Microbiol.">
        <title>The Global Catalogue of Microorganisms (GCM) 10K type strain sequencing project: providing services to taxonomists for standard genome sequencing and annotation.</title>
        <authorList>
            <consortium name="The Broad Institute Genomics Platform"/>
            <consortium name="The Broad Institute Genome Sequencing Center for Infectious Disease"/>
            <person name="Wu L."/>
            <person name="Ma J."/>
        </authorList>
    </citation>
    <scope>NUCLEOTIDE SEQUENCE [LARGE SCALE GENOMIC DNA]</scope>
    <source>
        <strain evidence="2 3">JCM 14545</strain>
    </source>
</reference>
<proteinExistence type="predicted"/>
<feature type="domain" description="Luciferase-like" evidence="1">
    <location>
        <begin position="13"/>
        <end position="122"/>
    </location>
</feature>
<dbReference type="Proteomes" id="UP001501116">
    <property type="component" value="Unassembled WGS sequence"/>
</dbReference>
<organism evidence="2 3">
    <name type="scientific">Amycolatopsis minnesotensis</name>
    <dbReference type="NCBI Taxonomy" id="337894"/>
    <lineage>
        <taxon>Bacteria</taxon>
        <taxon>Bacillati</taxon>
        <taxon>Actinomycetota</taxon>
        <taxon>Actinomycetes</taxon>
        <taxon>Pseudonocardiales</taxon>
        <taxon>Pseudonocardiaceae</taxon>
        <taxon>Amycolatopsis</taxon>
    </lineage>
</organism>
<dbReference type="Pfam" id="PF00296">
    <property type="entry name" value="Bac_luciferase"/>
    <property type="match status" value="1"/>
</dbReference>
<dbReference type="InterPro" id="IPR011251">
    <property type="entry name" value="Luciferase-like_dom"/>
</dbReference>
<dbReference type="PANTHER" id="PTHR30011:SF32">
    <property type="entry name" value="CONSERVED PROTEIN"/>
    <property type="match status" value="1"/>
</dbReference>
<comment type="caution">
    <text evidence="2">The sequence shown here is derived from an EMBL/GenBank/DDBJ whole genome shotgun (WGS) entry which is preliminary data.</text>
</comment>
<evidence type="ECO:0000313" key="3">
    <source>
        <dbReference type="Proteomes" id="UP001501116"/>
    </source>
</evidence>
<dbReference type="PANTHER" id="PTHR30011">
    <property type="entry name" value="ALKANESULFONATE MONOOXYGENASE-RELATED"/>
    <property type="match status" value="1"/>
</dbReference>
<gene>
    <name evidence="2" type="ORF">GCM10009754_25980</name>
</gene>
<dbReference type="EMBL" id="BAAANN010000009">
    <property type="protein sequence ID" value="GAA1955189.1"/>
    <property type="molecule type" value="Genomic_DNA"/>
</dbReference>
<dbReference type="InterPro" id="IPR036661">
    <property type="entry name" value="Luciferase-like_sf"/>
</dbReference>
<protein>
    <submittedName>
        <fullName evidence="2">LLM class flavin-dependent oxidoreductase</fullName>
    </submittedName>
</protein>